<evidence type="ECO:0000313" key="1">
    <source>
        <dbReference type="EMBL" id="CAB4150158.1"/>
    </source>
</evidence>
<proteinExistence type="predicted"/>
<name>A0A6J5MTT9_9CAUD</name>
<protein>
    <submittedName>
        <fullName evidence="1">Uncharacterized protein</fullName>
    </submittedName>
</protein>
<gene>
    <name evidence="1" type="ORF">UFOVP562_45</name>
</gene>
<sequence length="81" mass="9400">MRLSNRVTGAVDNAGVEIYFADRHTTKVWNGLRLQGEPLRYGGWYWMRKSKGRIVQADEDGPFRTESAAIRDAYVKLQLRR</sequence>
<reference evidence="1" key="1">
    <citation type="submission" date="2020-04" db="EMBL/GenBank/DDBJ databases">
        <authorList>
            <person name="Chiriac C."/>
            <person name="Salcher M."/>
            <person name="Ghai R."/>
            <person name="Kavagutti S V."/>
        </authorList>
    </citation>
    <scope>NUCLEOTIDE SEQUENCE</scope>
</reference>
<accession>A0A6J5MTT9</accession>
<dbReference type="EMBL" id="LR796537">
    <property type="protein sequence ID" value="CAB4150158.1"/>
    <property type="molecule type" value="Genomic_DNA"/>
</dbReference>
<organism evidence="1">
    <name type="scientific">uncultured Caudovirales phage</name>
    <dbReference type="NCBI Taxonomy" id="2100421"/>
    <lineage>
        <taxon>Viruses</taxon>
        <taxon>Duplodnaviria</taxon>
        <taxon>Heunggongvirae</taxon>
        <taxon>Uroviricota</taxon>
        <taxon>Caudoviricetes</taxon>
        <taxon>Peduoviridae</taxon>
        <taxon>Maltschvirus</taxon>
        <taxon>Maltschvirus maltsch</taxon>
    </lineage>
</organism>